<sequence length="118" mass="14287">MNHKNFSVLLLKESKIEERKNKDRAKIFELSLVLIRVQEDFFDNKKSELLAYFNEKLKESPWENSYEELVNNKIVNIIDYYEILDDIEFKNFTEVYSKYIIGDLKDTPQDIIEKYHLD</sequence>
<protein>
    <recommendedName>
        <fullName evidence="3">DUF4288 domain-containing protein</fullName>
    </recommendedName>
</protein>
<dbReference type="AlphaFoldDB" id="A0A095ZAA9"/>
<evidence type="ECO:0008006" key="3">
    <source>
        <dbReference type="Google" id="ProtNLM"/>
    </source>
</evidence>
<dbReference type="RefSeq" id="WP_037326112.1">
    <property type="nucleotide sequence ID" value="NZ_JRMW01000015.1"/>
</dbReference>
<evidence type="ECO:0000313" key="2">
    <source>
        <dbReference type="Proteomes" id="UP000029579"/>
    </source>
</evidence>
<dbReference type="EMBL" id="JRMW01000015">
    <property type="protein sequence ID" value="KGF05394.1"/>
    <property type="molecule type" value="Genomic_DNA"/>
</dbReference>
<evidence type="ECO:0000313" key="1">
    <source>
        <dbReference type="EMBL" id="KGF05394.1"/>
    </source>
</evidence>
<name>A0A095ZAA9_9FIRM</name>
<proteinExistence type="predicted"/>
<organism evidence="1 2">
    <name type="scientific">Anaerococcus lactolyticus S7-1-13</name>
    <dbReference type="NCBI Taxonomy" id="1284686"/>
    <lineage>
        <taxon>Bacteria</taxon>
        <taxon>Bacillati</taxon>
        <taxon>Bacillota</taxon>
        <taxon>Tissierellia</taxon>
        <taxon>Tissierellales</taxon>
        <taxon>Peptoniphilaceae</taxon>
        <taxon>Anaerococcus</taxon>
    </lineage>
</organism>
<reference evidence="1 2" key="1">
    <citation type="submission" date="2014-07" db="EMBL/GenBank/DDBJ databases">
        <authorList>
            <person name="McCorrison J."/>
            <person name="Sanka R."/>
            <person name="Torralba M."/>
            <person name="Gillis M."/>
            <person name="Haft D.H."/>
            <person name="Methe B."/>
            <person name="Sutton G."/>
            <person name="Nelson K.E."/>
        </authorList>
    </citation>
    <scope>NUCLEOTIDE SEQUENCE [LARGE SCALE GENOMIC DNA]</scope>
    <source>
        <strain evidence="1 2">S7-1-13</strain>
    </source>
</reference>
<comment type="caution">
    <text evidence="1">The sequence shown here is derived from an EMBL/GenBank/DDBJ whole genome shotgun (WGS) entry which is preliminary data.</text>
</comment>
<accession>A0A095ZAA9</accession>
<dbReference type="Proteomes" id="UP000029579">
    <property type="component" value="Unassembled WGS sequence"/>
</dbReference>
<gene>
    <name evidence="1" type="ORF">HMPREF1630_00780</name>
</gene>